<evidence type="ECO:0008006" key="4">
    <source>
        <dbReference type="Google" id="ProtNLM"/>
    </source>
</evidence>
<feature type="transmembrane region" description="Helical" evidence="1">
    <location>
        <begin position="176"/>
        <end position="196"/>
    </location>
</feature>
<evidence type="ECO:0000256" key="1">
    <source>
        <dbReference type="SAM" id="Phobius"/>
    </source>
</evidence>
<dbReference type="Proteomes" id="UP000807716">
    <property type="component" value="Unassembled WGS sequence"/>
</dbReference>
<dbReference type="PANTHER" id="PTHR12242">
    <property type="entry name" value="OS02G0130600 PROTEIN-RELATED"/>
    <property type="match status" value="1"/>
</dbReference>
<comment type="caution">
    <text evidence="2">The sequence shown here is derived from an EMBL/GenBank/DDBJ whole genome shotgun (WGS) entry which is preliminary data.</text>
</comment>
<organism evidence="2 3">
    <name type="scientific">Actinomortierella ambigua</name>
    <dbReference type="NCBI Taxonomy" id="1343610"/>
    <lineage>
        <taxon>Eukaryota</taxon>
        <taxon>Fungi</taxon>
        <taxon>Fungi incertae sedis</taxon>
        <taxon>Mucoromycota</taxon>
        <taxon>Mortierellomycotina</taxon>
        <taxon>Mortierellomycetes</taxon>
        <taxon>Mortierellales</taxon>
        <taxon>Mortierellaceae</taxon>
        <taxon>Actinomortierella</taxon>
    </lineage>
</organism>
<keyword evidence="1" id="KW-0812">Transmembrane</keyword>
<reference evidence="2" key="1">
    <citation type="journal article" date="2020" name="Fungal Divers.">
        <title>Resolving the Mortierellaceae phylogeny through synthesis of multi-gene phylogenetics and phylogenomics.</title>
        <authorList>
            <person name="Vandepol N."/>
            <person name="Liber J."/>
            <person name="Desiro A."/>
            <person name="Na H."/>
            <person name="Kennedy M."/>
            <person name="Barry K."/>
            <person name="Grigoriev I.V."/>
            <person name="Miller A.N."/>
            <person name="O'Donnell K."/>
            <person name="Stajich J.E."/>
            <person name="Bonito G."/>
        </authorList>
    </citation>
    <scope>NUCLEOTIDE SEQUENCE</scope>
    <source>
        <strain evidence="2">BC1065</strain>
    </source>
</reference>
<dbReference type="AlphaFoldDB" id="A0A9P6U8N7"/>
<keyword evidence="1" id="KW-0472">Membrane</keyword>
<feature type="transmembrane region" description="Helical" evidence="1">
    <location>
        <begin position="108"/>
        <end position="132"/>
    </location>
</feature>
<evidence type="ECO:0000313" key="3">
    <source>
        <dbReference type="Proteomes" id="UP000807716"/>
    </source>
</evidence>
<protein>
    <recommendedName>
        <fullName evidence="4">FAR-17a/AIG1-like protein</fullName>
    </recommendedName>
</protein>
<dbReference type="OrthoDB" id="419711at2759"/>
<keyword evidence="3" id="KW-1185">Reference proteome</keyword>
<feature type="transmembrane region" description="Helical" evidence="1">
    <location>
        <begin position="216"/>
        <end position="236"/>
    </location>
</feature>
<dbReference type="EMBL" id="JAAAJB010000141">
    <property type="protein sequence ID" value="KAG0264346.1"/>
    <property type="molecule type" value="Genomic_DNA"/>
</dbReference>
<name>A0A9P6U8N7_9FUNG</name>
<evidence type="ECO:0000313" key="2">
    <source>
        <dbReference type="EMBL" id="KAG0264346.1"/>
    </source>
</evidence>
<feature type="transmembrane region" description="Helical" evidence="1">
    <location>
        <begin position="38"/>
        <end position="58"/>
    </location>
</feature>
<feature type="transmembrane region" description="Helical" evidence="1">
    <location>
        <begin position="64"/>
        <end position="87"/>
    </location>
</feature>
<dbReference type="GO" id="GO:0016020">
    <property type="term" value="C:membrane"/>
    <property type="evidence" value="ECO:0007669"/>
    <property type="project" value="TreeGrafter"/>
</dbReference>
<keyword evidence="1" id="KW-1133">Transmembrane helix</keyword>
<accession>A0A9P6U8N7</accession>
<proteinExistence type="predicted"/>
<gene>
    <name evidence="2" type="ORF">DFQ27_001288</name>
</gene>
<sequence length="321" mass="36789">MTEDAPPLPTGLRRFLLYDRLDHSRAVSSNLVSADSLLYIRAFVSLHLVAVFIATLYVSARDNVFYMVPTTFTNLSNIGLTAYYLTATWHSFRYTRTRTLSSLQDQHWFLTVAFWMLYGSVVVYHIVVPAIYWGMLYDPNNTMDPVNEYVDYSHHGVDLLCMMIELVFNRMDLLPVHVLGPLFFIILYMFLAWVYFAARAEWLYGFLDWSKGPLAAGWYLGLLAAFTILFFLQLYLHKGRDALFKGRRATVARQDGTDTLEHSFLANANNTTATVMPNSNHENHHAPLNDKAELEEGQFGQTINARLNEKAELEDGTVKQM</sequence>